<keyword evidence="1" id="KW-0812">Transmembrane</keyword>
<dbReference type="AlphaFoldDB" id="A0A1F5ELQ2"/>
<dbReference type="EMBL" id="MEZZ01000035">
    <property type="protein sequence ID" value="OGD68332.1"/>
    <property type="molecule type" value="Genomic_DNA"/>
</dbReference>
<organism evidence="2 3">
    <name type="scientific">Candidatus Campbellbacteria bacterium RIFCSPHIGHO2_01_FULL_34_10</name>
    <dbReference type="NCBI Taxonomy" id="1797577"/>
    <lineage>
        <taxon>Bacteria</taxon>
        <taxon>Candidatus Campbelliibacteriota</taxon>
    </lineage>
</organism>
<name>A0A1F5ELQ2_9BACT</name>
<evidence type="ECO:0000313" key="3">
    <source>
        <dbReference type="Proteomes" id="UP000186670"/>
    </source>
</evidence>
<feature type="transmembrane region" description="Helical" evidence="1">
    <location>
        <begin position="57"/>
        <end position="77"/>
    </location>
</feature>
<keyword evidence="1" id="KW-1133">Transmembrane helix</keyword>
<reference evidence="2 3" key="1">
    <citation type="journal article" date="2016" name="Nat. Commun.">
        <title>Thousands of microbial genomes shed light on interconnected biogeochemical processes in an aquifer system.</title>
        <authorList>
            <person name="Anantharaman K."/>
            <person name="Brown C.T."/>
            <person name="Hug L.A."/>
            <person name="Sharon I."/>
            <person name="Castelle C.J."/>
            <person name="Probst A.J."/>
            <person name="Thomas B.C."/>
            <person name="Singh A."/>
            <person name="Wilkins M.J."/>
            <person name="Karaoz U."/>
            <person name="Brodie E.L."/>
            <person name="Williams K.H."/>
            <person name="Hubbard S.S."/>
            <person name="Banfield J.F."/>
        </authorList>
    </citation>
    <scope>NUCLEOTIDE SEQUENCE [LARGE SCALE GENOMIC DNA]</scope>
</reference>
<comment type="caution">
    <text evidence="2">The sequence shown here is derived from an EMBL/GenBank/DDBJ whole genome shotgun (WGS) entry which is preliminary data.</text>
</comment>
<keyword evidence="1" id="KW-0472">Membrane</keyword>
<evidence type="ECO:0000313" key="2">
    <source>
        <dbReference type="EMBL" id="OGD68332.1"/>
    </source>
</evidence>
<evidence type="ECO:0000256" key="1">
    <source>
        <dbReference type="SAM" id="Phobius"/>
    </source>
</evidence>
<dbReference type="Proteomes" id="UP000186670">
    <property type="component" value="Unassembled WGS sequence"/>
</dbReference>
<gene>
    <name evidence="2" type="ORF">A2811_00380</name>
</gene>
<protein>
    <submittedName>
        <fullName evidence="2">Uncharacterized protein</fullName>
    </submittedName>
</protein>
<proteinExistence type="predicted"/>
<sequence length="160" mass="18760">MKDFNFIEILKDAYKIECENLRYFVGLKYKFYAFIFTITLSFLTLVFGDGVSYGNKVVLFGMGAFILSFSLFALYLNEIKHLNRLERINNMADALSLVEKGFYHQYGKRKKVSSETKLMFLLIIILVIINFCYMMDSFLKYKIEKVIKYPVVEIIGLKVD</sequence>
<accession>A0A1F5ELQ2</accession>
<feature type="transmembrane region" description="Helical" evidence="1">
    <location>
        <begin position="31"/>
        <end position="51"/>
    </location>
</feature>
<feature type="transmembrane region" description="Helical" evidence="1">
    <location>
        <begin position="118"/>
        <end position="139"/>
    </location>
</feature>